<protein>
    <recommendedName>
        <fullName evidence="8">Holo-[acyl-carrier-protein] synthase</fullName>
        <shortName evidence="8">Holo-ACP synthase</shortName>
        <ecNumber evidence="8">2.7.8.7</ecNumber>
    </recommendedName>
    <alternativeName>
        <fullName evidence="8">4'-phosphopantetheinyl transferase AcpS</fullName>
    </alternativeName>
</protein>
<dbReference type="GO" id="GO:0000287">
    <property type="term" value="F:magnesium ion binding"/>
    <property type="evidence" value="ECO:0007669"/>
    <property type="project" value="UniProtKB-UniRule"/>
</dbReference>
<keyword evidence="7 8" id="KW-0275">Fatty acid biosynthesis</keyword>
<dbReference type="AlphaFoldDB" id="A0A917N414"/>
<evidence type="ECO:0000256" key="5">
    <source>
        <dbReference type="ARBA" id="ARBA00022842"/>
    </source>
</evidence>
<comment type="function">
    <text evidence="8">Transfers the 4'-phosphopantetheine moiety from coenzyme A to a Ser of acyl-carrier-protein.</text>
</comment>
<keyword evidence="2 8" id="KW-0808">Transferase</keyword>
<evidence type="ECO:0000256" key="6">
    <source>
        <dbReference type="ARBA" id="ARBA00023098"/>
    </source>
</evidence>
<proteinExistence type="inferred from homology"/>
<dbReference type="GO" id="GO:0005737">
    <property type="term" value="C:cytoplasm"/>
    <property type="evidence" value="ECO:0007669"/>
    <property type="project" value="UniProtKB-SubCell"/>
</dbReference>
<keyword evidence="11" id="KW-1185">Reference proteome</keyword>
<dbReference type="NCBIfam" id="TIGR00556">
    <property type="entry name" value="pantethn_trn"/>
    <property type="match status" value="1"/>
</dbReference>
<keyword evidence="6 8" id="KW-0443">Lipid metabolism</keyword>
<keyword evidence="1 8" id="KW-0444">Lipid biosynthesis</keyword>
<feature type="domain" description="4'-phosphopantetheinyl transferase" evidence="9">
    <location>
        <begin position="4"/>
        <end position="93"/>
    </location>
</feature>
<dbReference type="Pfam" id="PF01648">
    <property type="entry name" value="ACPS"/>
    <property type="match status" value="1"/>
</dbReference>
<comment type="cofactor">
    <cofactor evidence="8">
        <name>Mg(2+)</name>
        <dbReference type="ChEBI" id="CHEBI:18420"/>
    </cofactor>
</comment>
<dbReference type="NCBIfam" id="TIGR00516">
    <property type="entry name" value="acpS"/>
    <property type="match status" value="1"/>
</dbReference>
<sequence>MIQGIGIDAVELPRIKKIIEEKPRFITRVLTENEKTLFDALPAKRQVEFLAGRFACKEAFSKAWGTGIGAVTFQDIEVLVNEKGAPIVTKSPFKEGTVFVSITHTDAFAFAQIILEKKEGNKNGCI</sequence>
<feature type="binding site" evidence="8">
    <location>
        <position position="8"/>
    </location>
    <ligand>
        <name>Mg(2+)</name>
        <dbReference type="ChEBI" id="CHEBI:18420"/>
    </ligand>
</feature>
<dbReference type="Proteomes" id="UP000622610">
    <property type="component" value="Unassembled WGS sequence"/>
</dbReference>
<keyword evidence="5 8" id="KW-0460">Magnesium</keyword>
<comment type="similarity">
    <text evidence="8">Belongs to the P-Pant transferase superfamily. AcpS family.</text>
</comment>
<dbReference type="InterPro" id="IPR037143">
    <property type="entry name" value="4-PPantetheinyl_Trfase_dom_sf"/>
</dbReference>
<dbReference type="HAMAP" id="MF_00101">
    <property type="entry name" value="AcpS"/>
    <property type="match status" value="1"/>
</dbReference>
<evidence type="ECO:0000256" key="7">
    <source>
        <dbReference type="ARBA" id="ARBA00023160"/>
    </source>
</evidence>
<evidence type="ECO:0000313" key="11">
    <source>
        <dbReference type="Proteomes" id="UP000622610"/>
    </source>
</evidence>
<evidence type="ECO:0000256" key="3">
    <source>
        <dbReference type="ARBA" id="ARBA00022723"/>
    </source>
</evidence>
<dbReference type="GO" id="GO:0006633">
    <property type="term" value="P:fatty acid biosynthetic process"/>
    <property type="evidence" value="ECO:0007669"/>
    <property type="project" value="UniProtKB-UniRule"/>
</dbReference>
<organism evidence="10 11">
    <name type="scientific">Enterococcus alcedinis</name>
    <dbReference type="NCBI Taxonomy" id="1274384"/>
    <lineage>
        <taxon>Bacteria</taxon>
        <taxon>Bacillati</taxon>
        <taxon>Bacillota</taxon>
        <taxon>Bacilli</taxon>
        <taxon>Lactobacillales</taxon>
        <taxon>Enterococcaceae</taxon>
        <taxon>Enterococcus</taxon>
    </lineage>
</organism>
<comment type="subcellular location">
    <subcellularLocation>
        <location evidence="8">Cytoplasm</location>
    </subcellularLocation>
</comment>
<dbReference type="SUPFAM" id="SSF56214">
    <property type="entry name" value="4'-phosphopantetheinyl transferase"/>
    <property type="match status" value="1"/>
</dbReference>
<evidence type="ECO:0000313" key="10">
    <source>
        <dbReference type="EMBL" id="GGI64986.1"/>
    </source>
</evidence>
<gene>
    <name evidence="8 10" type="primary">acpS</name>
    <name evidence="10" type="ORF">GCM10011482_06400</name>
</gene>
<dbReference type="Gene3D" id="3.90.470.20">
    <property type="entry name" value="4'-phosphopantetheinyl transferase domain"/>
    <property type="match status" value="1"/>
</dbReference>
<keyword evidence="8" id="KW-0963">Cytoplasm</keyword>
<dbReference type="InterPro" id="IPR002582">
    <property type="entry name" value="ACPS"/>
</dbReference>
<dbReference type="InterPro" id="IPR008278">
    <property type="entry name" value="4-PPantetheinyl_Trfase_dom"/>
</dbReference>
<evidence type="ECO:0000259" key="9">
    <source>
        <dbReference type="Pfam" id="PF01648"/>
    </source>
</evidence>
<evidence type="ECO:0000256" key="2">
    <source>
        <dbReference type="ARBA" id="ARBA00022679"/>
    </source>
</evidence>
<evidence type="ECO:0000256" key="1">
    <source>
        <dbReference type="ARBA" id="ARBA00022516"/>
    </source>
</evidence>
<dbReference type="GO" id="GO:0008897">
    <property type="term" value="F:holo-[acyl-carrier-protein] synthase activity"/>
    <property type="evidence" value="ECO:0007669"/>
    <property type="project" value="UniProtKB-UniRule"/>
</dbReference>
<reference evidence="10" key="2">
    <citation type="submission" date="2020-09" db="EMBL/GenBank/DDBJ databases">
        <authorList>
            <person name="Sun Q."/>
            <person name="Sedlacek I."/>
        </authorList>
    </citation>
    <scope>NUCLEOTIDE SEQUENCE</scope>
    <source>
        <strain evidence="10">CCM 8433</strain>
    </source>
</reference>
<dbReference type="EMBL" id="BMDT01000002">
    <property type="protein sequence ID" value="GGI64986.1"/>
    <property type="molecule type" value="Genomic_DNA"/>
</dbReference>
<name>A0A917N414_9ENTE</name>
<dbReference type="EC" id="2.7.8.7" evidence="8"/>
<accession>A0A917N414</accession>
<reference evidence="10" key="1">
    <citation type="journal article" date="2014" name="Int. J. Syst. Evol. Microbiol.">
        <title>Complete genome sequence of Corynebacterium casei LMG S-19264T (=DSM 44701T), isolated from a smear-ripened cheese.</title>
        <authorList>
            <consortium name="US DOE Joint Genome Institute (JGI-PGF)"/>
            <person name="Walter F."/>
            <person name="Albersmeier A."/>
            <person name="Kalinowski J."/>
            <person name="Ruckert C."/>
        </authorList>
    </citation>
    <scope>NUCLEOTIDE SEQUENCE</scope>
    <source>
        <strain evidence="10">CCM 8433</strain>
    </source>
</reference>
<evidence type="ECO:0000256" key="4">
    <source>
        <dbReference type="ARBA" id="ARBA00022832"/>
    </source>
</evidence>
<comment type="caution">
    <text evidence="10">The sequence shown here is derived from an EMBL/GenBank/DDBJ whole genome shotgun (WGS) entry which is preliminary data.</text>
</comment>
<keyword evidence="4 8" id="KW-0276">Fatty acid metabolism</keyword>
<feature type="binding site" evidence="8">
    <location>
        <position position="58"/>
    </location>
    <ligand>
        <name>Mg(2+)</name>
        <dbReference type="ChEBI" id="CHEBI:18420"/>
    </ligand>
</feature>
<evidence type="ECO:0000256" key="8">
    <source>
        <dbReference type="HAMAP-Rule" id="MF_00101"/>
    </source>
</evidence>
<keyword evidence="3 8" id="KW-0479">Metal-binding</keyword>
<dbReference type="RefSeq" id="WP_188366832.1">
    <property type="nucleotide sequence ID" value="NZ_BMDT01000002.1"/>
</dbReference>
<dbReference type="InterPro" id="IPR004568">
    <property type="entry name" value="Ppantetheine-prot_Trfase_dom"/>
</dbReference>
<comment type="catalytic activity">
    <reaction evidence="8">
        <text>apo-[ACP] + CoA = holo-[ACP] + adenosine 3',5'-bisphosphate + H(+)</text>
        <dbReference type="Rhea" id="RHEA:12068"/>
        <dbReference type="Rhea" id="RHEA-COMP:9685"/>
        <dbReference type="Rhea" id="RHEA-COMP:9690"/>
        <dbReference type="ChEBI" id="CHEBI:15378"/>
        <dbReference type="ChEBI" id="CHEBI:29999"/>
        <dbReference type="ChEBI" id="CHEBI:57287"/>
        <dbReference type="ChEBI" id="CHEBI:58343"/>
        <dbReference type="ChEBI" id="CHEBI:64479"/>
        <dbReference type="EC" id="2.7.8.7"/>
    </reaction>
</comment>